<dbReference type="EMBL" id="BAABGQ010000008">
    <property type="protein sequence ID" value="GAA4504187.1"/>
    <property type="molecule type" value="Genomic_DNA"/>
</dbReference>
<evidence type="ECO:0000313" key="3">
    <source>
        <dbReference type="Proteomes" id="UP001501243"/>
    </source>
</evidence>
<evidence type="ECO:0000313" key="2">
    <source>
        <dbReference type="EMBL" id="GAA4504187.1"/>
    </source>
</evidence>
<feature type="transmembrane region" description="Helical" evidence="1">
    <location>
        <begin position="211"/>
        <end position="230"/>
    </location>
</feature>
<reference evidence="3" key="1">
    <citation type="journal article" date="2019" name="Int. J. Syst. Evol. Microbiol.">
        <title>The Global Catalogue of Microorganisms (GCM) 10K type strain sequencing project: providing services to taxonomists for standard genome sequencing and annotation.</title>
        <authorList>
            <consortium name="The Broad Institute Genomics Platform"/>
            <consortium name="The Broad Institute Genome Sequencing Center for Infectious Disease"/>
            <person name="Wu L."/>
            <person name="Ma J."/>
        </authorList>
    </citation>
    <scope>NUCLEOTIDE SEQUENCE [LARGE SCALE GENOMIC DNA]</scope>
    <source>
        <strain evidence="3">JCM 17841</strain>
    </source>
</reference>
<dbReference type="Pfam" id="PF01790">
    <property type="entry name" value="LGT"/>
    <property type="match status" value="1"/>
</dbReference>
<proteinExistence type="predicted"/>
<sequence>MWAFLLPALPTTIGSWPAYALFYLLGFGLAGGLLVARGRRYPWQPWLLLIAGTVLALIAGTRVAAGTAADWQALLTHGHWGTGAPLGRTVLGGMVAAVLALAGLRRWLGFGRGATDAFALPLLLGLALQGVGCLLAGCCYGELLGSGPGIGIGYPAGTEPWAAQVAKGLVSPVAAVSLPVHAAPLYQIILCLLIAGGLVASRRQLARRPGVALPLALGVFAAGRLVLEGWRDPMGDVLGTGLWYGLKPVQGGLAVAALVLLLLAHYRWGQFSLVGPPAEKDTALEGLPNRPLAYLALVVSLLVLPLWLLPGQLTIAETLVLRTLLLPVLALEAVRWGRALRVAGPLPAALLVVGFALMSQAPAPSNPPANAFAEPAQSLTVSASGLTGSSYQLYKDYSTCSTPQANITTFPGYHQRYNAATLGAAFTQRLPMEGDKRLTFGLAGTLGATHFDPSAGQLLLGGQRGDSAYILNAATSRRLTDLNPYLEYTAIGQKRGYLRLALGMHLSRQLAYDYVVEPLRSRGPQLGALVEFGAARLLWVHISNSYGPDALGNGLFRVGLGSSFGHKRLTMLAGITGANSNTYSNGWLTLFILGQPSYTAPTGYYLQARWQATPTWLLEGSATSNFNDMSQLTLGTRYRLPLGSR</sequence>
<feature type="transmembrane region" description="Helical" evidence="1">
    <location>
        <begin position="85"/>
        <end position="105"/>
    </location>
</feature>
<dbReference type="InterPro" id="IPR001640">
    <property type="entry name" value="Lgt"/>
</dbReference>
<gene>
    <name evidence="2" type="ORF">GCM10023172_30070</name>
</gene>
<feature type="transmembrane region" description="Helical" evidence="1">
    <location>
        <begin position="46"/>
        <end position="65"/>
    </location>
</feature>
<keyword evidence="1" id="KW-1133">Transmembrane helix</keyword>
<dbReference type="Proteomes" id="UP001501243">
    <property type="component" value="Unassembled WGS sequence"/>
</dbReference>
<evidence type="ECO:0008006" key="4">
    <source>
        <dbReference type="Google" id="ProtNLM"/>
    </source>
</evidence>
<comment type="caution">
    <text evidence="2">The sequence shown here is derived from an EMBL/GenBank/DDBJ whole genome shotgun (WGS) entry which is preliminary data.</text>
</comment>
<name>A0ABP8QIU9_9BACT</name>
<keyword evidence="1" id="KW-0472">Membrane</keyword>
<organism evidence="2 3">
    <name type="scientific">Hymenobacter ginsengisoli</name>
    <dbReference type="NCBI Taxonomy" id="1051626"/>
    <lineage>
        <taxon>Bacteria</taxon>
        <taxon>Pseudomonadati</taxon>
        <taxon>Bacteroidota</taxon>
        <taxon>Cytophagia</taxon>
        <taxon>Cytophagales</taxon>
        <taxon>Hymenobacteraceae</taxon>
        <taxon>Hymenobacter</taxon>
    </lineage>
</organism>
<dbReference type="RefSeq" id="WP_208133210.1">
    <property type="nucleotide sequence ID" value="NZ_BAABGQ010000008.1"/>
</dbReference>
<feature type="transmembrane region" description="Helical" evidence="1">
    <location>
        <begin position="16"/>
        <end position="34"/>
    </location>
</feature>
<feature type="transmembrane region" description="Helical" evidence="1">
    <location>
        <begin position="117"/>
        <end position="137"/>
    </location>
</feature>
<accession>A0ABP8QIU9</accession>
<feature type="transmembrane region" description="Helical" evidence="1">
    <location>
        <begin position="242"/>
        <end position="263"/>
    </location>
</feature>
<feature type="transmembrane region" description="Helical" evidence="1">
    <location>
        <begin position="292"/>
        <end position="309"/>
    </location>
</feature>
<protein>
    <recommendedName>
        <fullName evidence="4">Phosphatidylglycerol:prolipoprotein diacylglycerol transferase</fullName>
    </recommendedName>
</protein>
<evidence type="ECO:0000256" key="1">
    <source>
        <dbReference type="SAM" id="Phobius"/>
    </source>
</evidence>
<feature type="transmembrane region" description="Helical" evidence="1">
    <location>
        <begin position="178"/>
        <end position="199"/>
    </location>
</feature>
<keyword evidence="3" id="KW-1185">Reference proteome</keyword>
<keyword evidence="1" id="KW-0812">Transmembrane</keyword>